<evidence type="ECO:0000256" key="2">
    <source>
        <dbReference type="ARBA" id="ARBA00022679"/>
    </source>
</evidence>
<accession>A0A328AHW4</accession>
<dbReference type="AlphaFoldDB" id="A0A328AHW4"/>
<dbReference type="GO" id="GO:0008478">
    <property type="term" value="F:pyridoxal kinase activity"/>
    <property type="evidence" value="ECO:0007669"/>
    <property type="project" value="UniProtKB-EC"/>
</dbReference>
<dbReference type="GO" id="GO:0005524">
    <property type="term" value="F:ATP binding"/>
    <property type="evidence" value="ECO:0007669"/>
    <property type="project" value="UniProtKB-KW"/>
</dbReference>
<sequence length="276" mass="28485">MPVALILSSFVAASRIGGAAQQYVLAAHRIDPVLAPTVMFGRSPATGAAGEVTSPAVLRRMLADIEADAMFGMLDLVITGHFSSAAQVEIAANLLERVRLGAERRPMLIVDPIMGDAPKGLYVKPEVAEAVADRLVPLADWITPNLWELGRLAGTEVVGAEDAVAVTRGLGRPALITSVPARDGEIGILLVDAAQAVLIAHPRLDQAPNGTGDLVTACFGAALLAGEAPAAAAERAARAAAEAVAASRARRSADLPLVAIADRLVNPTAAVRVERL</sequence>
<dbReference type="Pfam" id="PF08543">
    <property type="entry name" value="Phos_pyr_kin"/>
    <property type="match status" value="1"/>
</dbReference>
<keyword evidence="3" id="KW-0547">Nucleotide-binding</keyword>
<evidence type="ECO:0000313" key="7">
    <source>
        <dbReference type="EMBL" id="RAK53656.1"/>
    </source>
</evidence>
<dbReference type="InterPro" id="IPR004625">
    <property type="entry name" value="PyrdxlKinase"/>
</dbReference>
<evidence type="ECO:0000256" key="1">
    <source>
        <dbReference type="ARBA" id="ARBA00012104"/>
    </source>
</evidence>
<dbReference type="RefSeq" id="WP_111527408.1">
    <property type="nucleotide sequence ID" value="NZ_QFYQ01000001.1"/>
</dbReference>
<proteinExistence type="predicted"/>
<dbReference type="EC" id="2.7.1.35" evidence="1"/>
<evidence type="ECO:0000256" key="5">
    <source>
        <dbReference type="ARBA" id="ARBA00022840"/>
    </source>
</evidence>
<dbReference type="InterPro" id="IPR013749">
    <property type="entry name" value="PM/HMP-P_kinase-1"/>
</dbReference>
<dbReference type="PANTHER" id="PTHR10534">
    <property type="entry name" value="PYRIDOXAL KINASE"/>
    <property type="match status" value="1"/>
</dbReference>
<keyword evidence="4 7" id="KW-0418">Kinase</keyword>
<gene>
    <name evidence="7" type="ORF">DJ017_03490</name>
</gene>
<keyword evidence="8" id="KW-1185">Reference proteome</keyword>
<keyword evidence="2" id="KW-0808">Transferase</keyword>
<evidence type="ECO:0000259" key="6">
    <source>
        <dbReference type="Pfam" id="PF08543"/>
    </source>
</evidence>
<dbReference type="Gene3D" id="3.40.1190.20">
    <property type="match status" value="1"/>
</dbReference>
<evidence type="ECO:0000256" key="3">
    <source>
        <dbReference type="ARBA" id="ARBA00022741"/>
    </source>
</evidence>
<dbReference type="GO" id="GO:0009443">
    <property type="term" value="P:pyridoxal 5'-phosphate salvage"/>
    <property type="evidence" value="ECO:0007669"/>
    <property type="project" value="InterPro"/>
</dbReference>
<comment type="caution">
    <text evidence="7">The sequence shown here is derived from an EMBL/GenBank/DDBJ whole genome shotgun (WGS) entry which is preliminary data.</text>
</comment>
<dbReference type="InterPro" id="IPR029056">
    <property type="entry name" value="Ribokinase-like"/>
</dbReference>
<protein>
    <recommendedName>
        <fullName evidence="1">pyridoxal kinase</fullName>
        <ecNumber evidence="1">2.7.1.35</ecNumber>
    </recommendedName>
</protein>
<reference evidence="8" key="1">
    <citation type="submission" date="2018-05" db="EMBL/GenBank/DDBJ databases">
        <authorList>
            <person name="Li X."/>
        </authorList>
    </citation>
    <scope>NUCLEOTIDE SEQUENCE [LARGE SCALE GENOMIC DNA]</scope>
    <source>
        <strain evidence="8">LX32</strain>
    </source>
</reference>
<evidence type="ECO:0000313" key="8">
    <source>
        <dbReference type="Proteomes" id="UP000249254"/>
    </source>
</evidence>
<name>A0A328AHW4_9CAUL</name>
<dbReference type="GO" id="GO:0005829">
    <property type="term" value="C:cytosol"/>
    <property type="evidence" value="ECO:0007669"/>
    <property type="project" value="TreeGrafter"/>
</dbReference>
<evidence type="ECO:0000256" key="4">
    <source>
        <dbReference type="ARBA" id="ARBA00022777"/>
    </source>
</evidence>
<dbReference type="Proteomes" id="UP000249254">
    <property type="component" value="Unassembled WGS sequence"/>
</dbReference>
<dbReference type="EMBL" id="QFYQ01000001">
    <property type="protein sequence ID" value="RAK53656.1"/>
    <property type="molecule type" value="Genomic_DNA"/>
</dbReference>
<dbReference type="PANTHER" id="PTHR10534:SF2">
    <property type="entry name" value="PYRIDOXAL KINASE"/>
    <property type="match status" value="1"/>
</dbReference>
<dbReference type="OrthoDB" id="9811476at2"/>
<dbReference type="SUPFAM" id="SSF53613">
    <property type="entry name" value="Ribokinase-like"/>
    <property type="match status" value="1"/>
</dbReference>
<keyword evidence="5" id="KW-0067">ATP-binding</keyword>
<feature type="domain" description="Pyridoxamine kinase/Phosphomethylpyrimidine kinase" evidence="6">
    <location>
        <begin position="75"/>
        <end position="247"/>
    </location>
</feature>
<organism evidence="7 8">
    <name type="scientific">Phenylobacterium soli</name>
    <dbReference type="NCBI Taxonomy" id="2170551"/>
    <lineage>
        <taxon>Bacteria</taxon>
        <taxon>Pseudomonadati</taxon>
        <taxon>Pseudomonadota</taxon>
        <taxon>Alphaproteobacteria</taxon>
        <taxon>Caulobacterales</taxon>
        <taxon>Caulobacteraceae</taxon>
        <taxon>Phenylobacterium</taxon>
    </lineage>
</organism>